<sequence>MLEGAEQREKRPQPYWTDEDVEDMSEEERWREEEIWETLSVSENRAELQSEIATIGKLIHQAKAIIKNEQEIKLKELKDTLVNLCRENQDKDNRKILIFTESRDTLEYLEKKISEWGYRVNTIHGGMKLENRINAESIFKNETDVLIATEAAGEGINLQFCHLMINYDIPWNPNRLEQRMGRIHRYGQQKEVFIFNLVASDTREGRVLERLFQKLDDIKEALGTDKVFDIVSEIFTGTNLSQLLTEAAASARSIDEILEEMDITVDHNYIAGIKENLGESLATHYIDYTRIKEMEQKAREHRLIPEYTESFFKRGFLK</sequence>
<dbReference type="GO" id="GO:0016787">
    <property type="term" value="F:hydrolase activity"/>
    <property type="evidence" value="ECO:0007669"/>
    <property type="project" value="UniProtKB-KW"/>
</dbReference>
<feature type="coiled-coil region" evidence="2">
    <location>
        <begin position="67"/>
        <end position="94"/>
    </location>
</feature>
<feature type="non-terminal residue" evidence="5">
    <location>
        <position position="318"/>
    </location>
</feature>
<comment type="caution">
    <text evidence="5">The sequence shown here is derived from an EMBL/GenBank/DDBJ whole genome shotgun (WGS) entry which is preliminary data.</text>
</comment>
<dbReference type="PROSITE" id="PS51194">
    <property type="entry name" value="HELICASE_CTER"/>
    <property type="match status" value="1"/>
</dbReference>
<dbReference type="InterPro" id="IPR027417">
    <property type="entry name" value="P-loop_NTPase"/>
</dbReference>
<dbReference type="PANTHER" id="PTHR10799">
    <property type="entry name" value="SNF2/RAD54 HELICASE FAMILY"/>
    <property type="match status" value="1"/>
</dbReference>
<feature type="compositionally biased region" description="Basic and acidic residues" evidence="3">
    <location>
        <begin position="1"/>
        <end position="12"/>
    </location>
</feature>
<dbReference type="InterPro" id="IPR049730">
    <property type="entry name" value="SNF2/RAD54-like_C"/>
</dbReference>
<dbReference type="CDD" id="cd18793">
    <property type="entry name" value="SF2_C_SNF"/>
    <property type="match status" value="1"/>
</dbReference>
<reference evidence="5" key="1">
    <citation type="journal article" date="2015" name="Nature">
        <title>Complex archaea that bridge the gap between prokaryotes and eukaryotes.</title>
        <authorList>
            <person name="Spang A."/>
            <person name="Saw J.H."/>
            <person name="Jorgensen S.L."/>
            <person name="Zaremba-Niedzwiedzka K."/>
            <person name="Martijn J."/>
            <person name="Lind A.E."/>
            <person name="van Eijk R."/>
            <person name="Schleper C."/>
            <person name="Guy L."/>
            <person name="Ettema T.J."/>
        </authorList>
    </citation>
    <scope>NUCLEOTIDE SEQUENCE</scope>
</reference>
<name>A0A0F9BP10_9ZZZZ</name>
<organism evidence="5">
    <name type="scientific">marine sediment metagenome</name>
    <dbReference type="NCBI Taxonomy" id="412755"/>
    <lineage>
        <taxon>unclassified sequences</taxon>
        <taxon>metagenomes</taxon>
        <taxon>ecological metagenomes</taxon>
    </lineage>
</organism>
<keyword evidence="1" id="KW-0378">Hydrolase</keyword>
<evidence type="ECO:0000256" key="1">
    <source>
        <dbReference type="ARBA" id="ARBA00022801"/>
    </source>
</evidence>
<proteinExistence type="predicted"/>
<feature type="domain" description="Helicase C-terminal" evidence="4">
    <location>
        <begin position="76"/>
        <end position="235"/>
    </location>
</feature>
<dbReference type="Gene3D" id="3.40.50.300">
    <property type="entry name" value="P-loop containing nucleotide triphosphate hydrolases"/>
    <property type="match status" value="1"/>
</dbReference>
<evidence type="ECO:0000256" key="3">
    <source>
        <dbReference type="SAM" id="MobiDB-lite"/>
    </source>
</evidence>
<evidence type="ECO:0000313" key="5">
    <source>
        <dbReference type="EMBL" id="KKL15592.1"/>
    </source>
</evidence>
<feature type="region of interest" description="Disordered" evidence="3">
    <location>
        <begin position="1"/>
        <end position="24"/>
    </location>
</feature>
<dbReference type="InterPro" id="IPR001650">
    <property type="entry name" value="Helicase_C-like"/>
</dbReference>
<evidence type="ECO:0000259" key="4">
    <source>
        <dbReference type="PROSITE" id="PS51194"/>
    </source>
</evidence>
<evidence type="ECO:0000256" key="2">
    <source>
        <dbReference type="SAM" id="Coils"/>
    </source>
</evidence>
<dbReference type="Pfam" id="PF00271">
    <property type="entry name" value="Helicase_C"/>
    <property type="match status" value="1"/>
</dbReference>
<keyword evidence="2" id="KW-0175">Coiled coil</keyword>
<accession>A0A0F9BP10</accession>
<dbReference type="AlphaFoldDB" id="A0A0F9BP10"/>
<dbReference type="EMBL" id="LAZR01040008">
    <property type="protein sequence ID" value="KKL15592.1"/>
    <property type="molecule type" value="Genomic_DNA"/>
</dbReference>
<dbReference type="SMART" id="SM00490">
    <property type="entry name" value="HELICc"/>
    <property type="match status" value="1"/>
</dbReference>
<gene>
    <name evidence="5" type="ORF">LCGC14_2504060</name>
</gene>
<dbReference type="SUPFAM" id="SSF52540">
    <property type="entry name" value="P-loop containing nucleoside triphosphate hydrolases"/>
    <property type="match status" value="1"/>
</dbReference>
<protein>
    <recommendedName>
        <fullName evidence="4">Helicase C-terminal domain-containing protein</fullName>
    </recommendedName>
</protein>